<comment type="caution">
    <text evidence="2">The sequence shown here is derived from an EMBL/GenBank/DDBJ whole genome shotgun (WGS) entry which is preliminary data.</text>
</comment>
<evidence type="ECO:0000313" key="2">
    <source>
        <dbReference type="EMBL" id="KAK5178264.1"/>
    </source>
</evidence>
<accession>A0ABR0LIS3</accession>
<name>A0ABR0LIS3_9PEZI</name>
<sequence>LLHPAPASIPPLTGSLERPRVAASAQKLEYTAELARWIRDCRLPGPVSMLNLLAFRAGDAAKASYLRYGAAFAADVGARRGGVAKIVGGVVDEAGVAAGKAGDGGEGEGAREGTEAEAQDKTRPSEWDEIAIAHYPSLWHFADMAASEDYQAVNHKYRVDSLRDTCILCTSELALPLPEGAGEGGKAKL</sequence>
<keyword evidence="3" id="KW-1185">Reference proteome</keyword>
<dbReference type="Gene3D" id="3.30.70.100">
    <property type="match status" value="1"/>
</dbReference>
<reference evidence="2 3" key="1">
    <citation type="submission" date="2023-08" db="EMBL/GenBank/DDBJ databases">
        <title>Black Yeasts Isolated from many extreme environments.</title>
        <authorList>
            <person name="Coleine C."/>
            <person name="Stajich J.E."/>
            <person name="Selbmann L."/>
        </authorList>
    </citation>
    <scope>NUCLEOTIDE SEQUENCE [LARGE SCALE GENOMIC DNA]</scope>
    <source>
        <strain evidence="2 3">CCFEE 536</strain>
    </source>
</reference>
<dbReference type="EMBL" id="JAVRRA010019610">
    <property type="protein sequence ID" value="KAK5178264.1"/>
    <property type="molecule type" value="Genomic_DNA"/>
</dbReference>
<evidence type="ECO:0000313" key="3">
    <source>
        <dbReference type="Proteomes" id="UP001357485"/>
    </source>
</evidence>
<proteinExistence type="predicted"/>
<protein>
    <submittedName>
        <fullName evidence="2">Uncharacterized protein</fullName>
    </submittedName>
</protein>
<dbReference type="PANTHER" id="PTHR40257:SF1">
    <property type="entry name" value="DUF1330 DOMAIN-CONTAINING PROTEIN"/>
    <property type="match status" value="1"/>
</dbReference>
<evidence type="ECO:0000256" key="1">
    <source>
        <dbReference type="SAM" id="MobiDB-lite"/>
    </source>
</evidence>
<feature type="compositionally biased region" description="Basic and acidic residues" evidence="1">
    <location>
        <begin position="108"/>
        <end position="125"/>
    </location>
</feature>
<organism evidence="2 3">
    <name type="scientific">Cryomyces antarcticus</name>
    <dbReference type="NCBI Taxonomy" id="329879"/>
    <lineage>
        <taxon>Eukaryota</taxon>
        <taxon>Fungi</taxon>
        <taxon>Dikarya</taxon>
        <taxon>Ascomycota</taxon>
        <taxon>Pezizomycotina</taxon>
        <taxon>Dothideomycetes</taxon>
        <taxon>Dothideomycetes incertae sedis</taxon>
        <taxon>Cryomyces</taxon>
    </lineage>
</organism>
<gene>
    <name evidence="2" type="ORF">LTR16_010830</name>
</gene>
<feature type="non-terminal residue" evidence="2">
    <location>
        <position position="189"/>
    </location>
</feature>
<feature type="non-terminal residue" evidence="2">
    <location>
        <position position="1"/>
    </location>
</feature>
<feature type="region of interest" description="Disordered" evidence="1">
    <location>
        <begin position="97"/>
        <end position="125"/>
    </location>
</feature>
<dbReference type="PANTHER" id="PTHR40257">
    <property type="match status" value="1"/>
</dbReference>
<dbReference type="Proteomes" id="UP001357485">
    <property type="component" value="Unassembled WGS sequence"/>
</dbReference>